<dbReference type="Proteomes" id="UP000237105">
    <property type="component" value="Unassembled WGS sequence"/>
</dbReference>
<sequence length="190" mass="21012">DAERRAFQKHVLELLNVGQKTSNTEVEFSGLFKSENGEKKENVNVTKGEDCSRKDPDDLIEKGDHVQRSQSFGDTEYNSKKKRNGDTVTSNQVFNGSITGVGPKGWKYEFTMHSNGSSKNPPRSKNSPHFSSKSFGVSEYESKSKRNGDTISGNLVFDGLIDGVVPKRSKVESVLNFSRSSKNVSPSITK</sequence>
<organism evidence="2 3">
    <name type="scientific">Parasponia andersonii</name>
    <name type="common">Sponia andersonii</name>
    <dbReference type="NCBI Taxonomy" id="3476"/>
    <lineage>
        <taxon>Eukaryota</taxon>
        <taxon>Viridiplantae</taxon>
        <taxon>Streptophyta</taxon>
        <taxon>Embryophyta</taxon>
        <taxon>Tracheophyta</taxon>
        <taxon>Spermatophyta</taxon>
        <taxon>Magnoliopsida</taxon>
        <taxon>eudicotyledons</taxon>
        <taxon>Gunneridae</taxon>
        <taxon>Pentapetalae</taxon>
        <taxon>rosids</taxon>
        <taxon>fabids</taxon>
        <taxon>Rosales</taxon>
        <taxon>Cannabaceae</taxon>
        <taxon>Parasponia</taxon>
    </lineage>
</organism>
<reference evidence="3" key="1">
    <citation type="submission" date="2016-06" db="EMBL/GenBank/DDBJ databases">
        <title>Parallel loss of symbiosis genes in relatives of nitrogen-fixing non-legume Parasponia.</title>
        <authorList>
            <person name="Van Velzen R."/>
            <person name="Holmer R."/>
            <person name="Bu F."/>
            <person name="Rutten L."/>
            <person name="Van Zeijl A."/>
            <person name="Liu W."/>
            <person name="Santuari L."/>
            <person name="Cao Q."/>
            <person name="Sharma T."/>
            <person name="Shen D."/>
            <person name="Roswanjaya Y."/>
            <person name="Wardhani T."/>
            <person name="Kalhor M.S."/>
            <person name="Jansen J."/>
            <person name="Van den Hoogen J."/>
            <person name="Gungor B."/>
            <person name="Hartog M."/>
            <person name="Hontelez J."/>
            <person name="Verver J."/>
            <person name="Yang W.-C."/>
            <person name="Schijlen E."/>
            <person name="Repin R."/>
            <person name="Schilthuizen M."/>
            <person name="Schranz E."/>
            <person name="Heidstra R."/>
            <person name="Miyata K."/>
            <person name="Fedorova E."/>
            <person name="Kohlen W."/>
            <person name="Bisseling T."/>
            <person name="Smit S."/>
            <person name="Geurts R."/>
        </authorList>
    </citation>
    <scope>NUCLEOTIDE SEQUENCE [LARGE SCALE GENOMIC DNA]</scope>
    <source>
        <strain evidence="3">cv. WU1-14</strain>
    </source>
</reference>
<feature type="compositionally biased region" description="Basic and acidic residues" evidence="1">
    <location>
        <begin position="35"/>
        <end position="67"/>
    </location>
</feature>
<dbReference type="AlphaFoldDB" id="A0A2P5A3R4"/>
<feature type="region of interest" description="Disordered" evidence="1">
    <location>
        <begin position="34"/>
        <end position="154"/>
    </location>
</feature>
<dbReference type="OrthoDB" id="10394643at2759"/>
<evidence type="ECO:0000256" key="1">
    <source>
        <dbReference type="SAM" id="MobiDB-lite"/>
    </source>
</evidence>
<evidence type="ECO:0000313" key="3">
    <source>
        <dbReference type="Proteomes" id="UP000237105"/>
    </source>
</evidence>
<gene>
    <name evidence="2" type="ORF">PanWU01x14_371820</name>
</gene>
<name>A0A2P5A3R4_PARAD</name>
<feature type="compositionally biased region" description="Low complexity" evidence="1">
    <location>
        <begin position="114"/>
        <end position="128"/>
    </location>
</feature>
<dbReference type="EMBL" id="JXTB01001355">
    <property type="protein sequence ID" value="PON31185.1"/>
    <property type="molecule type" value="Genomic_DNA"/>
</dbReference>
<evidence type="ECO:0000313" key="2">
    <source>
        <dbReference type="EMBL" id="PON31185.1"/>
    </source>
</evidence>
<comment type="caution">
    <text evidence="2">The sequence shown here is derived from an EMBL/GenBank/DDBJ whole genome shotgun (WGS) entry which is preliminary data.</text>
</comment>
<accession>A0A2P5A3R4</accession>
<keyword evidence="3" id="KW-1185">Reference proteome</keyword>
<proteinExistence type="predicted"/>
<feature type="non-terminal residue" evidence="2">
    <location>
        <position position="1"/>
    </location>
</feature>
<feature type="compositionally biased region" description="Polar residues" evidence="1">
    <location>
        <begin position="86"/>
        <end position="98"/>
    </location>
</feature>
<feature type="non-terminal residue" evidence="2">
    <location>
        <position position="190"/>
    </location>
</feature>
<protein>
    <submittedName>
        <fullName evidence="2">Uncharacterized protein</fullName>
    </submittedName>
</protein>